<gene>
    <name evidence="1" type="ORF">F1735_28715</name>
</gene>
<evidence type="ECO:0008006" key="3">
    <source>
        <dbReference type="Google" id="ProtNLM"/>
    </source>
</evidence>
<proteinExistence type="predicted"/>
<organism evidence="1 2">
    <name type="scientific">Massilia genomosp. 1</name>
    <dbReference type="NCBI Taxonomy" id="2609280"/>
    <lineage>
        <taxon>Bacteria</taxon>
        <taxon>Pseudomonadati</taxon>
        <taxon>Pseudomonadota</taxon>
        <taxon>Betaproteobacteria</taxon>
        <taxon>Burkholderiales</taxon>
        <taxon>Oxalobacteraceae</taxon>
        <taxon>Telluria group</taxon>
        <taxon>Massilia</taxon>
    </lineage>
</organism>
<evidence type="ECO:0000313" key="2">
    <source>
        <dbReference type="Proteomes" id="UP000610594"/>
    </source>
</evidence>
<dbReference type="RefSeq" id="WP_167240128.1">
    <property type="nucleotide sequence ID" value="NZ_WHJF01000121.1"/>
</dbReference>
<reference evidence="1 2" key="1">
    <citation type="submission" date="2019-10" db="EMBL/GenBank/DDBJ databases">
        <title>Taxonomy of Antarctic Massilia spp.: description of Massilia rubra sp. nov., Massilia aquatica sp. nov., Massilia mucilaginosa sp. nov., Massilia frigida sp. nov. isolated from streams, lakes and regoliths.</title>
        <authorList>
            <person name="Holochova P."/>
            <person name="Sedlacek I."/>
            <person name="Kralova S."/>
            <person name="Maslanova I."/>
            <person name="Busse H.-J."/>
            <person name="Stankova E."/>
            <person name="Vrbovska V."/>
            <person name="Kovarovic V."/>
            <person name="Bartak M."/>
            <person name="Svec P."/>
            <person name="Pantucek R."/>
        </authorList>
    </citation>
    <scope>NUCLEOTIDE SEQUENCE [LARGE SCALE GENOMIC DNA]</scope>
    <source>
        <strain evidence="1 2">CCM 8694</strain>
    </source>
</reference>
<comment type="caution">
    <text evidence="1">The sequence shown here is derived from an EMBL/GenBank/DDBJ whole genome shotgun (WGS) entry which is preliminary data.</text>
</comment>
<name>A0ABX0N1I6_9BURK</name>
<dbReference type="EMBL" id="WHJF01000121">
    <property type="protein sequence ID" value="NHZ66228.1"/>
    <property type="molecule type" value="Genomic_DNA"/>
</dbReference>
<dbReference type="Proteomes" id="UP000610594">
    <property type="component" value="Unassembled WGS sequence"/>
</dbReference>
<keyword evidence="2" id="KW-1185">Reference proteome</keyword>
<protein>
    <recommendedName>
        <fullName evidence="3">HEAT repeat domain-containing protein</fullName>
    </recommendedName>
</protein>
<accession>A0ABX0N1I6</accession>
<sequence length="112" mass="12308">MSANPIDPLSVTPLALFAMYDLRLQCSNPESDAWCDDGEAHAIFLLDRFSDADWDALFAALDSRDSHWQHACAAMLFQAADVKRAIEVLTLLGKSADREVACCARESLGYLA</sequence>
<evidence type="ECO:0000313" key="1">
    <source>
        <dbReference type="EMBL" id="NHZ66228.1"/>
    </source>
</evidence>